<feature type="compositionally biased region" description="Polar residues" evidence="1">
    <location>
        <begin position="211"/>
        <end position="252"/>
    </location>
</feature>
<evidence type="ECO:0000256" key="1">
    <source>
        <dbReference type="SAM" id="MobiDB-lite"/>
    </source>
</evidence>
<comment type="caution">
    <text evidence="2">The sequence shown here is derived from an EMBL/GenBank/DDBJ whole genome shotgun (WGS) entry which is preliminary data.</text>
</comment>
<reference evidence="2" key="1">
    <citation type="submission" date="2019-12" db="EMBL/GenBank/DDBJ databases">
        <title>Genome sequencing and annotation of Brassica cretica.</title>
        <authorList>
            <person name="Studholme D.J."/>
            <person name="Sarris P."/>
        </authorList>
    </citation>
    <scope>NUCLEOTIDE SEQUENCE</scope>
    <source>
        <strain evidence="2">PFS-109/04</strain>
        <tissue evidence="2">Leaf</tissue>
    </source>
</reference>
<sequence length="292" mass="33371">MYEFGCSKEMVIFLSRGDFVSSNQSGVNIQRANIPVAIWINLENFQDLFGNLWKSLGNILFSFKSSRKIRVYLGFSYTLRHILIYYLRYRKHRHLRFFFLLLMEENLAEVLQGSRTKGKGIVPRQNMKEGQSSGTRQHHNDLAEKLMPLLAPSVPPGFEPHPTMVAPEAWFFSTVMGEGASTKETDQSQPQKDDGNEIMGRLADTGGFVMGSNSQLSGERSSKSWNSKQSKPSWTRRNQTNRRLSQSGQSQRNGDREDAMRKKHETSEKSPKRSHGRYARAKLGRHVATEHT</sequence>
<feature type="region of interest" description="Disordered" evidence="1">
    <location>
        <begin position="179"/>
        <end position="292"/>
    </location>
</feature>
<gene>
    <name evidence="2" type="ORF">F2Q69_00042649</name>
</gene>
<dbReference type="Proteomes" id="UP000712600">
    <property type="component" value="Unassembled WGS sequence"/>
</dbReference>
<feature type="region of interest" description="Disordered" evidence="1">
    <location>
        <begin position="118"/>
        <end position="138"/>
    </location>
</feature>
<dbReference type="AlphaFoldDB" id="A0A8S9NPB0"/>
<name>A0A8S9NPB0_BRACR</name>
<evidence type="ECO:0000313" key="3">
    <source>
        <dbReference type="Proteomes" id="UP000712600"/>
    </source>
</evidence>
<proteinExistence type="predicted"/>
<feature type="compositionally biased region" description="Basic residues" evidence="1">
    <location>
        <begin position="272"/>
        <end position="285"/>
    </location>
</feature>
<protein>
    <recommendedName>
        <fullName evidence="4">DUF4283 domain-containing protein</fullName>
    </recommendedName>
</protein>
<feature type="compositionally biased region" description="Basic and acidic residues" evidence="1">
    <location>
        <begin position="181"/>
        <end position="195"/>
    </location>
</feature>
<accession>A0A8S9NPB0</accession>
<feature type="compositionally biased region" description="Basic and acidic residues" evidence="1">
    <location>
        <begin position="253"/>
        <end position="271"/>
    </location>
</feature>
<organism evidence="2 3">
    <name type="scientific">Brassica cretica</name>
    <name type="common">Mustard</name>
    <dbReference type="NCBI Taxonomy" id="69181"/>
    <lineage>
        <taxon>Eukaryota</taxon>
        <taxon>Viridiplantae</taxon>
        <taxon>Streptophyta</taxon>
        <taxon>Embryophyta</taxon>
        <taxon>Tracheophyta</taxon>
        <taxon>Spermatophyta</taxon>
        <taxon>Magnoliopsida</taxon>
        <taxon>eudicotyledons</taxon>
        <taxon>Gunneridae</taxon>
        <taxon>Pentapetalae</taxon>
        <taxon>rosids</taxon>
        <taxon>malvids</taxon>
        <taxon>Brassicales</taxon>
        <taxon>Brassicaceae</taxon>
        <taxon>Brassiceae</taxon>
        <taxon>Brassica</taxon>
    </lineage>
</organism>
<evidence type="ECO:0000313" key="2">
    <source>
        <dbReference type="EMBL" id="KAF3504436.1"/>
    </source>
</evidence>
<evidence type="ECO:0008006" key="4">
    <source>
        <dbReference type="Google" id="ProtNLM"/>
    </source>
</evidence>
<dbReference type="EMBL" id="QGKX02001621">
    <property type="protein sequence ID" value="KAF3504436.1"/>
    <property type="molecule type" value="Genomic_DNA"/>
</dbReference>